<keyword evidence="2" id="KW-1185">Reference proteome</keyword>
<evidence type="ECO:0000313" key="1">
    <source>
        <dbReference type="EMBL" id="MBB5536242.1"/>
    </source>
</evidence>
<dbReference type="EMBL" id="JACHBK010000006">
    <property type="protein sequence ID" value="MBB5536242.1"/>
    <property type="molecule type" value="Genomic_DNA"/>
</dbReference>
<comment type="caution">
    <text evidence="1">The sequence shown here is derived from an EMBL/GenBank/DDBJ whole genome shotgun (WGS) entry which is preliminary data.</text>
</comment>
<dbReference type="AlphaFoldDB" id="A0A7W8UBA8"/>
<sequence length="47" mass="5094">MVELDRQPLAVKAQTAQRAFEEKSGAKYTAARKFVRAAKAADADVKG</sequence>
<dbReference type="RefSeq" id="WP_018328941.1">
    <property type="nucleotide sequence ID" value="NZ_JACHBK010000006.1"/>
</dbReference>
<gene>
    <name evidence="1" type="ORF">GGD55_002949</name>
</gene>
<accession>A0A7W8UBA8</accession>
<reference evidence="1 2" key="1">
    <citation type="submission" date="2020-08" db="EMBL/GenBank/DDBJ databases">
        <title>Genomic Encyclopedia of Type Strains, Phase IV (KMG-V): Genome sequencing to study the core and pangenomes of soil and plant-associated prokaryotes.</title>
        <authorList>
            <person name="Whitman W."/>
        </authorList>
    </citation>
    <scope>NUCLEOTIDE SEQUENCE [LARGE SCALE GENOMIC DNA]</scope>
    <source>
        <strain evidence="1 2">SEMIA 4084</strain>
    </source>
</reference>
<evidence type="ECO:0000313" key="2">
    <source>
        <dbReference type="Proteomes" id="UP000585507"/>
    </source>
</evidence>
<name>A0A7W8UBA8_9HYPH</name>
<organism evidence="1 2">
    <name type="scientific">Rhizobium giardinii</name>
    <dbReference type="NCBI Taxonomy" id="56731"/>
    <lineage>
        <taxon>Bacteria</taxon>
        <taxon>Pseudomonadati</taxon>
        <taxon>Pseudomonadota</taxon>
        <taxon>Alphaproteobacteria</taxon>
        <taxon>Hyphomicrobiales</taxon>
        <taxon>Rhizobiaceae</taxon>
        <taxon>Rhizobium/Agrobacterium group</taxon>
        <taxon>Rhizobium</taxon>
    </lineage>
</organism>
<dbReference type="Proteomes" id="UP000585507">
    <property type="component" value="Unassembled WGS sequence"/>
</dbReference>
<protein>
    <submittedName>
        <fullName evidence="1">Uncharacterized protein</fullName>
    </submittedName>
</protein>
<proteinExistence type="predicted"/>